<proteinExistence type="predicted"/>
<evidence type="ECO:0000313" key="1">
    <source>
        <dbReference type="EMBL" id="OQU84690.1"/>
    </source>
</evidence>
<organism evidence="1 2">
    <name type="scientific">Sorghum bicolor</name>
    <name type="common">Sorghum</name>
    <name type="synonym">Sorghum vulgare</name>
    <dbReference type="NCBI Taxonomy" id="4558"/>
    <lineage>
        <taxon>Eukaryota</taxon>
        <taxon>Viridiplantae</taxon>
        <taxon>Streptophyta</taxon>
        <taxon>Embryophyta</taxon>
        <taxon>Tracheophyta</taxon>
        <taxon>Spermatophyta</taxon>
        <taxon>Magnoliopsida</taxon>
        <taxon>Liliopsida</taxon>
        <taxon>Poales</taxon>
        <taxon>Poaceae</taxon>
        <taxon>PACMAD clade</taxon>
        <taxon>Panicoideae</taxon>
        <taxon>Andropogonodae</taxon>
        <taxon>Andropogoneae</taxon>
        <taxon>Sorghinae</taxon>
        <taxon>Sorghum</taxon>
    </lineage>
</organism>
<dbReference type="Proteomes" id="UP000000768">
    <property type="component" value="Chromosome 4"/>
</dbReference>
<reference evidence="1 2" key="1">
    <citation type="journal article" date="2009" name="Nature">
        <title>The Sorghum bicolor genome and the diversification of grasses.</title>
        <authorList>
            <person name="Paterson A.H."/>
            <person name="Bowers J.E."/>
            <person name="Bruggmann R."/>
            <person name="Dubchak I."/>
            <person name="Grimwood J."/>
            <person name="Gundlach H."/>
            <person name="Haberer G."/>
            <person name="Hellsten U."/>
            <person name="Mitros T."/>
            <person name="Poliakov A."/>
            <person name="Schmutz J."/>
            <person name="Spannagl M."/>
            <person name="Tang H."/>
            <person name="Wang X."/>
            <person name="Wicker T."/>
            <person name="Bharti A.K."/>
            <person name="Chapman J."/>
            <person name="Feltus F.A."/>
            <person name="Gowik U."/>
            <person name="Grigoriev I.V."/>
            <person name="Lyons E."/>
            <person name="Maher C.A."/>
            <person name="Martis M."/>
            <person name="Narechania A."/>
            <person name="Otillar R.P."/>
            <person name="Penning B.W."/>
            <person name="Salamov A.A."/>
            <person name="Wang Y."/>
            <person name="Zhang L."/>
            <person name="Carpita N.C."/>
            <person name="Freeling M."/>
            <person name="Gingle A.R."/>
            <person name="Hash C.T."/>
            <person name="Keller B."/>
            <person name="Klein P."/>
            <person name="Kresovich S."/>
            <person name="McCann M.C."/>
            <person name="Ming R."/>
            <person name="Peterson D.G."/>
            <person name="Mehboob-ur-Rahman"/>
            <person name="Ware D."/>
            <person name="Westhoff P."/>
            <person name="Mayer K.F."/>
            <person name="Messing J."/>
            <person name="Rokhsar D.S."/>
        </authorList>
    </citation>
    <scope>NUCLEOTIDE SEQUENCE [LARGE SCALE GENOMIC DNA]</scope>
    <source>
        <strain evidence="2">cv. BTx623</strain>
    </source>
</reference>
<dbReference type="Gramene" id="OQU84690">
    <property type="protein sequence ID" value="OQU84690"/>
    <property type="gene ID" value="SORBI_3004G105001"/>
</dbReference>
<accession>A0A1Z5RLR6</accession>
<sequence length="123" mass="13812">MGRFVVFTPQGSKSRMCRCRTAGVSCMQGRRSSTQSPLLTCSTILFSIMVNYHMVDRRSTIVNGHRLRHMQAYPWLAAAGVSVSGMMVSSQRTLLWPLLYYQDTSCSRRPVTGHSRSIDHVVA</sequence>
<evidence type="ECO:0000313" key="2">
    <source>
        <dbReference type="Proteomes" id="UP000000768"/>
    </source>
</evidence>
<keyword evidence="2" id="KW-1185">Reference proteome</keyword>
<dbReference type="InParanoid" id="A0A1Z5RLR6"/>
<dbReference type="EMBL" id="CM000763">
    <property type="protein sequence ID" value="OQU84690.1"/>
    <property type="molecule type" value="Genomic_DNA"/>
</dbReference>
<dbReference type="AlphaFoldDB" id="A0A1Z5RLR6"/>
<gene>
    <name evidence="1" type="ORF">SORBI_3004G105001</name>
</gene>
<reference evidence="2" key="2">
    <citation type="journal article" date="2018" name="Plant J.">
        <title>The Sorghum bicolor reference genome: improved assembly, gene annotations, a transcriptome atlas, and signatures of genome organization.</title>
        <authorList>
            <person name="McCormick R.F."/>
            <person name="Truong S.K."/>
            <person name="Sreedasyam A."/>
            <person name="Jenkins J."/>
            <person name="Shu S."/>
            <person name="Sims D."/>
            <person name="Kennedy M."/>
            <person name="Amirebrahimi M."/>
            <person name="Weers B.D."/>
            <person name="McKinley B."/>
            <person name="Mattison A."/>
            <person name="Morishige D.T."/>
            <person name="Grimwood J."/>
            <person name="Schmutz J."/>
            <person name="Mullet J.E."/>
        </authorList>
    </citation>
    <scope>NUCLEOTIDE SEQUENCE [LARGE SCALE GENOMIC DNA]</scope>
    <source>
        <strain evidence="2">cv. BTx623</strain>
    </source>
</reference>
<protein>
    <submittedName>
        <fullName evidence="1">Uncharacterized protein</fullName>
    </submittedName>
</protein>
<name>A0A1Z5RLR6_SORBI</name>